<dbReference type="NCBIfam" id="TIGR01444">
    <property type="entry name" value="fkbM_fam"/>
    <property type="match status" value="1"/>
</dbReference>
<protein>
    <recommendedName>
        <fullName evidence="1">Methyltransferase FkbM domain-containing protein</fullName>
    </recommendedName>
</protein>
<comment type="caution">
    <text evidence="2">The sequence shown here is derived from an EMBL/GenBank/DDBJ whole genome shotgun (WGS) entry which is preliminary data.</text>
</comment>
<dbReference type="Proteomes" id="UP000601435">
    <property type="component" value="Unassembled WGS sequence"/>
</dbReference>
<evidence type="ECO:0000313" key="2">
    <source>
        <dbReference type="EMBL" id="CAE7275696.1"/>
    </source>
</evidence>
<feature type="non-terminal residue" evidence="2">
    <location>
        <position position="1"/>
    </location>
</feature>
<evidence type="ECO:0000259" key="1">
    <source>
        <dbReference type="Pfam" id="PF05050"/>
    </source>
</evidence>
<gene>
    <name evidence="2" type="ORF">SNEC2469_LOCUS6685</name>
</gene>
<name>A0A812MRR2_9DINO</name>
<feature type="non-terminal residue" evidence="2">
    <location>
        <position position="191"/>
    </location>
</feature>
<sequence length="191" mass="21897">VRRSSPKGGQHPNVRWKWPEVPKPRVIVELGGNRGEDLQAFLTLYPHAHIHSFEPVKSHYDYLLQKFSAPISEGRVKIYNLGASDADAKVTFRTDGDISASSAYGAVQRRKEKPRFEDVQVRDIHKLLQNVVHAERRPIDVFSVNCEGCEYAVLERLRDTGWFSKIKVLQVSWHVSSSIPRRIGRRCRLAK</sequence>
<dbReference type="InterPro" id="IPR029063">
    <property type="entry name" value="SAM-dependent_MTases_sf"/>
</dbReference>
<dbReference type="InterPro" id="IPR006342">
    <property type="entry name" value="FkbM_mtfrase"/>
</dbReference>
<dbReference type="AlphaFoldDB" id="A0A812MRR2"/>
<keyword evidence="3" id="KW-1185">Reference proteome</keyword>
<reference evidence="2" key="1">
    <citation type="submission" date="2021-02" db="EMBL/GenBank/DDBJ databases">
        <authorList>
            <person name="Dougan E. K."/>
            <person name="Rhodes N."/>
            <person name="Thang M."/>
            <person name="Chan C."/>
        </authorList>
    </citation>
    <scope>NUCLEOTIDE SEQUENCE</scope>
</reference>
<feature type="domain" description="Methyltransferase FkbM" evidence="1">
    <location>
        <begin position="31"/>
        <end position="174"/>
    </location>
</feature>
<accession>A0A812MRR2</accession>
<organism evidence="2 3">
    <name type="scientific">Symbiodinium necroappetens</name>
    <dbReference type="NCBI Taxonomy" id="1628268"/>
    <lineage>
        <taxon>Eukaryota</taxon>
        <taxon>Sar</taxon>
        <taxon>Alveolata</taxon>
        <taxon>Dinophyceae</taxon>
        <taxon>Suessiales</taxon>
        <taxon>Symbiodiniaceae</taxon>
        <taxon>Symbiodinium</taxon>
    </lineage>
</organism>
<dbReference type="Pfam" id="PF05050">
    <property type="entry name" value="Methyltransf_21"/>
    <property type="match status" value="1"/>
</dbReference>
<dbReference type="OrthoDB" id="40902at2759"/>
<proteinExistence type="predicted"/>
<dbReference type="EMBL" id="CAJNJA010011612">
    <property type="protein sequence ID" value="CAE7275696.1"/>
    <property type="molecule type" value="Genomic_DNA"/>
</dbReference>
<dbReference type="Gene3D" id="3.40.50.150">
    <property type="entry name" value="Vaccinia Virus protein VP39"/>
    <property type="match status" value="1"/>
</dbReference>
<evidence type="ECO:0000313" key="3">
    <source>
        <dbReference type="Proteomes" id="UP000601435"/>
    </source>
</evidence>
<dbReference type="SUPFAM" id="SSF53335">
    <property type="entry name" value="S-adenosyl-L-methionine-dependent methyltransferases"/>
    <property type="match status" value="1"/>
</dbReference>